<keyword evidence="3 7" id="KW-0997">Cell inner membrane</keyword>
<dbReference type="RefSeq" id="WP_046330820.1">
    <property type="nucleotide sequence ID" value="NZ_CP007501.1"/>
</dbReference>
<feature type="transmembrane region" description="Helical" evidence="7">
    <location>
        <begin position="146"/>
        <end position="170"/>
    </location>
</feature>
<dbReference type="GO" id="GO:0005886">
    <property type="term" value="C:plasma membrane"/>
    <property type="evidence" value="ECO:0007669"/>
    <property type="project" value="UniProtKB-SubCell"/>
</dbReference>
<dbReference type="EMBL" id="CP007501">
    <property type="protein sequence ID" value="AKD26160.1"/>
    <property type="molecule type" value="Genomic_DNA"/>
</dbReference>
<comment type="function">
    <text evidence="7">Part of the tripartite ATP-independent periplasmic (TRAP) transport system.</text>
</comment>
<evidence type="ECO:0000256" key="6">
    <source>
        <dbReference type="ARBA" id="ARBA00023136"/>
    </source>
</evidence>
<dbReference type="STRING" id="1835254.CL55_00018270"/>
<dbReference type="Proteomes" id="UP000061135">
    <property type="component" value="Chromosome"/>
</dbReference>
<dbReference type="OrthoDB" id="9796052at2"/>
<feature type="transmembrane region" description="Helical" evidence="7">
    <location>
        <begin position="293"/>
        <end position="312"/>
    </location>
</feature>
<keyword evidence="6 7" id="KW-0472">Membrane</keyword>
<comment type="caution">
    <text evidence="7">Lacks conserved residue(s) required for the propagation of feature annotation.</text>
</comment>
<accession>A0A0E3ZLG9</accession>
<keyword evidence="5 7" id="KW-1133">Transmembrane helix</keyword>
<evidence type="ECO:0000256" key="4">
    <source>
        <dbReference type="ARBA" id="ARBA00022692"/>
    </source>
</evidence>
<dbReference type="InterPro" id="IPR010656">
    <property type="entry name" value="DctM"/>
</dbReference>
<dbReference type="PATRIC" id="fig|576611.7.peg.1855"/>
<dbReference type="Pfam" id="PF06808">
    <property type="entry name" value="DctM"/>
    <property type="match status" value="1"/>
</dbReference>
<keyword evidence="10" id="KW-1185">Reference proteome</keyword>
<feature type="transmembrane region" description="Helical" evidence="7">
    <location>
        <begin position="332"/>
        <end position="359"/>
    </location>
</feature>
<reference evidence="9 10" key="1">
    <citation type="submission" date="2014-03" db="EMBL/GenBank/DDBJ databases">
        <title>Genome of Polynucleobacter strain MWH-MoK4.</title>
        <authorList>
            <person name="Hahn M.W."/>
        </authorList>
    </citation>
    <scope>NUCLEOTIDE SEQUENCE [LARGE SCALE GENOMIC DNA]</scope>
    <source>
        <strain evidence="9 10">MWH-MoK4</strain>
    </source>
</reference>
<proteinExistence type="inferred from homology"/>
<keyword evidence="7" id="KW-0813">Transport</keyword>
<evidence type="ECO:0000256" key="1">
    <source>
        <dbReference type="ARBA" id="ARBA00004429"/>
    </source>
</evidence>
<dbReference type="PANTHER" id="PTHR33362">
    <property type="entry name" value="SIALIC ACID TRAP TRANSPORTER PERMEASE PROTEIN SIAT-RELATED"/>
    <property type="match status" value="1"/>
</dbReference>
<keyword evidence="2" id="KW-1003">Cell membrane</keyword>
<evidence type="ECO:0000256" key="7">
    <source>
        <dbReference type="RuleBase" id="RU369079"/>
    </source>
</evidence>
<feature type="transmembrane region" description="Helical" evidence="7">
    <location>
        <begin position="182"/>
        <end position="206"/>
    </location>
</feature>
<evidence type="ECO:0000259" key="8">
    <source>
        <dbReference type="Pfam" id="PF06808"/>
    </source>
</evidence>
<evidence type="ECO:0000313" key="9">
    <source>
        <dbReference type="EMBL" id="AKD26160.1"/>
    </source>
</evidence>
<gene>
    <name evidence="9" type="ORF">CL55_00018270</name>
</gene>
<dbReference type="HOGENOM" id="CLU_019824_3_0_4"/>
<dbReference type="PANTHER" id="PTHR33362:SF7">
    <property type="entry name" value="SLL1103 PROTEIN"/>
    <property type="match status" value="1"/>
</dbReference>
<protein>
    <recommendedName>
        <fullName evidence="7">TRAP transporter large permease protein</fullName>
    </recommendedName>
</protein>
<keyword evidence="4 7" id="KW-0812">Transmembrane</keyword>
<dbReference type="InterPro" id="IPR004681">
    <property type="entry name" value="TRAP_DctM"/>
</dbReference>
<evidence type="ECO:0000256" key="3">
    <source>
        <dbReference type="ARBA" id="ARBA00022519"/>
    </source>
</evidence>
<evidence type="ECO:0000256" key="5">
    <source>
        <dbReference type="ARBA" id="ARBA00022989"/>
    </source>
</evidence>
<sequence>MISHDLMAPIMFGGLILFLLLGYPAAFSLGAVGLFFAFIGIEMGMFQPTFLQALPDRVFGILSNDLLLSIPFFTFMGAILEKCGLAEDMLEGLGQLFGPVRGGLAYAVILVGAILGAITGTVAASVIAMGLISLPVMLRYGYNPRVATGVIAASGTITQLIPPSLVLIVLADQLGKSVGDMYAGAIGPSIIQVSLFCLFIFFLSIFRPQDVPALPPEARPKIDWKLFKKILWGIVPSIALIFLVLGTILMGLATPTEGGAMGSVGALVLAAMNKRLQKTLVWEAMTSTMRINAMVIFILIGSTVFGLTFRGVDGDLWIEELLSGLPGGQVGFLIAVNLFVFFLAFFLDYFEIAFIIIPLLAPVAEKLGIDLIWFGVLLGANMQTSFMHPPFGFALFYLRGVADKTVKSSDIYYGALPWVGLQLILVAIIIFIPETVTYFVDKPAAVFDASGPSVDPLAGVEQNEIKVDSSADIERQLRENK</sequence>
<name>A0A0E3ZLG9_9BURK</name>
<feature type="transmembrane region" description="Helical" evidence="7">
    <location>
        <begin position="104"/>
        <end position="134"/>
    </location>
</feature>
<dbReference type="NCBIfam" id="TIGR00786">
    <property type="entry name" value="dctM"/>
    <property type="match status" value="1"/>
</dbReference>
<feature type="transmembrane region" description="Helical" evidence="7">
    <location>
        <begin position="59"/>
        <end position="80"/>
    </location>
</feature>
<feature type="transmembrane region" description="Helical" evidence="7">
    <location>
        <begin position="226"/>
        <end position="246"/>
    </location>
</feature>
<feature type="transmembrane region" description="Helical" evidence="7">
    <location>
        <begin position="6"/>
        <end position="39"/>
    </location>
</feature>
<feature type="domain" description="TRAP C4-dicarboxylate transport system permease DctM subunit" evidence="8">
    <location>
        <begin position="12"/>
        <end position="434"/>
    </location>
</feature>
<feature type="transmembrane region" description="Helical" evidence="7">
    <location>
        <begin position="411"/>
        <end position="432"/>
    </location>
</feature>
<feature type="transmembrane region" description="Helical" evidence="7">
    <location>
        <begin position="252"/>
        <end position="272"/>
    </location>
</feature>
<evidence type="ECO:0000313" key="10">
    <source>
        <dbReference type="Proteomes" id="UP000061135"/>
    </source>
</evidence>
<dbReference type="GO" id="GO:0022857">
    <property type="term" value="F:transmembrane transporter activity"/>
    <property type="evidence" value="ECO:0007669"/>
    <property type="project" value="UniProtKB-UniRule"/>
</dbReference>
<comment type="subcellular location">
    <subcellularLocation>
        <location evidence="1 7">Cell inner membrane</location>
        <topology evidence="1 7">Multi-pass membrane protein</topology>
    </subcellularLocation>
</comment>
<evidence type="ECO:0000256" key="2">
    <source>
        <dbReference type="ARBA" id="ARBA00022475"/>
    </source>
</evidence>
<dbReference type="KEGG" id="pdq:CL55_00018270"/>
<comment type="subunit">
    <text evidence="7">The complex comprises the extracytoplasmic solute receptor protein and the two transmembrane proteins.</text>
</comment>
<organism evidence="9 10">
    <name type="scientific">Polynucleobacter duraquae</name>
    <dbReference type="NCBI Taxonomy" id="1835254"/>
    <lineage>
        <taxon>Bacteria</taxon>
        <taxon>Pseudomonadati</taxon>
        <taxon>Pseudomonadota</taxon>
        <taxon>Betaproteobacteria</taxon>
        <taxon>Burkholderiales</taxon>
        <taxon>Burkholderiaceae</taxon>
        <taxon>Polynucleobacter</taxon>
    </lineage>
</organism>
<comment type="similarity">
    <text evidence="7">Belongs to the TRAP transporter large permease family.</text>
</comment>
<dbReference type="AlphaFoldDB" id="A0A0E3ZLG9"/>